<evidence type="ECO:0000256" key="6">
    <source>
        <dbReference type="ARBA" id="ARBA00023125"/>
    </source>
</evidence>
<evidence type="ECO:0000256" key="2">
    <source>
        <dbReference type="ARBA" id="ARBA00022490"/>
    </source>
</evidence>
<dbReference type="SMART" id="SM00862">
    <property type="entry name" value="Trans_reg_C"/>
    <property type="match status" value="1"/>
</dbReference>
<organism evidence="12 13">
    <name type="scientific">Nocardia africana</name>
    <dbReference type="NCBI Taxonomy" id="134964"/>
    <lineage>
        <taxon>Bacteria</taxon>
        <taxon>Bacillati</taxon>
        <taxon>Actinomycetota</taxon>
        <taxon>Actinomycetes</taxon>
        <taxon>Mycobacteriales</taxon>
        <taxon>Nocardiaceae</taxon>
        <taxon>Nocardia</taxon>
    </lineage>
</organism>
<keyword evidence="4" id="KW-0902">Two-component regulatory system</keyword>
<evidence type="ECO:0000256" key="7">
    <source>
        <dbReference type="ARBA" id="ARBA00023163"/>
    </source>
</evidence>
<dbReference type="EMBL" id="UGRU01000001">
    <property type="protein sequence ID" value="SUA44915.1"/>
    <property type="molecule type" value="Genomic_DNA"/>
</dbReference>
<dbReference type="InterPro" id="IPR001867">
    <property type="entry name" value="OmpR/PhoB-type_DNA-bd"/>
</dbReference>
<dbReference type="InterPro" id="IPR011006">
    <property type="entry name" value="CheY-like_superfamily"/>
</dbReference>
<feature type="DNA-binding region" description="OmpR/PhoB-type" evidence="9">
    <location>
        <begin position="125"/>
        <end position="221"/>
    </location>
</feature>
<keyword evidence="7" id="KW-0804">Transcription</keyword>
<evidence type="ECO:0000256" key="8">
    <source>
        <dbReference type="PROSITE-ProRule" id="PRU00169"/>
    </source>
</evidence>
<keyword evidence="5" id="KW-0805">Transcription regulation</keyword>
<dbReference type="SUPFAM" id="SSF46894">
    <property type="entry name" value="C-terminal effector domain of the bipartite response regulators"/>
    <property type="match status" value="1"/>
</dbReference>
<feature type="domain" description="Response regulatory" evidence="10">
    <location>
        <begin position="3"/>
        <end position="116"/>
    </location>
</feature>
<proteinExistence type="predicted"/>
<keyword evidence="3 8" id="KW-0597">Phosphoprotein</keyword>
<dbReference type="SMART" id="SM00448">
    <property type="entry name" value="REC"/>
    <property type="match status" value="1"/>
</dbReference>
<dbReference type="Proteomes" id="UP000255082">
    <property type="component" value="Unassembled WGS sequence"/>
</dbReference>
<evidence type="ECO:0000313" key="13">
    <source>
        <dbReference type="Proteomes" id="UP000255082"/>
    </source>
</evidence>
<gene>
    <name evidence="12" type="primary">kdpE_1</name>
    <name evidence="12" type="ORF">NCTC13184_03437</name>
</gene>
<dbReference type="InterPro" id="IPR001789">
    <property type="entry name" value="Sig_transdc_resp-reg_receiver"/>
</dbReference>
<evidence type="ECO:0000256" key="5">
    <source>
        <dbReference type="ARBA" id="ARBA00023015"/>
    </source>
</evidence>
<dbReference type="GO" id="GO:0045893">
    <property type="term" value="P:positive regulation of DNA-templated transcription"/>
    <property type="evidence" value="ECO:0007669"/>
    <property type="project" value="UniProtKB-ARBA"/>
</dbReference>
<keyword evidence="2" id="KW-0963">Cytoplasm</keyword>
<dbReference type="GO" id="GO:0042802">
    <property type="term" value="F:identical protein binding"/>
    <property type="evidence" value="ECO:0007669"/>
    <property type="project" value="UniProtKB-ARBA"/>
</dbReference>
<dbReference type="PANTHER" id="PTHR48111">
    <property type="entry name" value="REGULATOR OF RPOS"/>
    <property type="match status" value="1"/>
</dbReference>
<dbReference type="CDD" id="cd00383">
    <property type="entry name" value="trans_reg_C"/>
    <property type="match status" value="1"/>
</dbReference>
<dbReference type="PROSITE" id="PS50110">
    <property type="entry name" value="RESPONSE_REGULATORY"/>
    <property type="match status" value="1"/>
</dbReference>
<dbReference type="GO" id="GO:0005829">
    <property type="term" value="C:cytosol"/>
    <property type="evidence" value="ECO:0007669"/>
    <property type="project" value="TreeGrafter"/>
</dbReference>
<evidence type="ECO:0000256" key="4">
    <source>
        <dbReference type="ARBA" id="ARBA00023012"/>
    </source>
</evidence>
<feature type="modified residue" description="4-aspartylphosphate" evidence="8">
    <location>
        <position position="52"/>
    </location>
</feature>
<dbReference type="InterPro" id="IPR039420">
    <property type="entry name" value="WalR-like"/>
</dbReference>
<dbReference type="PROSITE" id="PS51755">
    <property type="entry name" value="OMPR_PHOB"/>
    <property type="match status" value="1"/>
</dbReference>
<dbReference type="GO" id="GO:0000156">
    <property type="term" value="F:phosphorelay response regulator activity"/>
    <property type="evidence" value="ECO:0007669"/>
    <property type="project" value="TreeGrafter"/>
</dbReference>
<evidence type="ECO:0000259" key="11">
    <source>
        <dbReference type="PROSITE" id="PS51755"/>
    </source>
</evidence>
<evidence type="ECO:0000256" key="9">
    <source>
        <dbReference type="PROSITE-ProRule" id="PRU01091"/>
    </source>
</evidence>
<dbReference type="Pfam" id="PF00072">
    <property type="entry name" value="Response_reg"/>
    <property type="match status" value="1"/>
</dbReference>
<evidence type="ECO:0000313" key="12">
    <source>
        <dbReference type="EMBL" id="SUA44915.1"/>
    </source>
</evidence>
<dbReference type="GO" id="GO:0000987">
    <property type="term" value="F:cis-regulatory region sequence-specific DNA binding"/>
    <property type="evidence" value="ECO:0007669"/>
    <property type="project" value="UniProtKB-ARBA"/>
</dbReference>
<dbReference type="Gene3D" id="3.40.50.2300">
    <property type="match status" value="1"/>
</dbReference>
<dbReference type="RefSeq" id="WP_062965312.1">
    <property type="nucleotide sequence ID" value="NZ_JAJFOE010000001.1"/>
</dbReference>
<dbReference type="PANTHER" id="PTHR48111:SF50">
    <property type="entry name" value="KDP OPERON TRANSCRIPTIONAL REGULATORY PROTEIN KDPE"/>
    <property type="match status" value="1"/>
</dbReference>
<dbReference type="OrthoDB" id="5243815at2"/>
<dbReference type="AlphaFoldDB" id="A0A378WWA2"/>
<dbReference type="Pfam" id="PF00486">
    <property type="entry name" value="Trans_reg_C"/>
    <property type="match status" value="1"/>
</dbReference>
<reference evidence="12 13" key="1">
    <citation type="submission" date="2018-06" db="EMBL/GenBank/DDBJ databases">
        <authorList>
            <consortium name="Pathogen Informatics"/>
            <person name="Doyle S."/>
        </authorList>
    </citation>
    <scope>NUCLEOTIDE SEQUENCE [LARGE SCALE GENOMIC DNA]</scope>
    <source>
        <strain evidence="12 13">NCTC13184</strain>
    </source>
</reference>
<dbReference type="GO" id="GO:0032993">
    <property type="term" value="C:protein-DNA complex"/>
    <property type="evidence" value="ECO:0007669"/>
    <property type="project" value="TreeGrafter"/>
</dbReference>
<evidence type="ECO:0000256" key="1">
    <source>
        <dbReference type="ARBA" id="ARBA00004496"/>
    </source>
</evidence>
<feature type="domain" description="OmpR/PhoB-type" evidence="11">
    <location>
        <begin position="125"/>
        <end position="221"/>
    </location>
</feature>
<dbReference type="FunFam" id="3.40.50.2300:FF:000021">
    <property type="entry name" value="Two-component system response regulator KdpE"/>
    <property type="match status" value="1"/>
</dbReference>
<name>A0A378WWA2_9NOCA</name>
<accession>A0A378WWA2</accession>
<keyword evidence="6 9" id="KW-0238">DNA-binding</keyword>
<sequence length="221" mass="24841">MALILVVDDERWMLEALTVNLRARKYDVMTAVDAAAALRIAVDFHPDLIVLDLGLPDMDGLDIIRGLRGWTDVPILVLSGRSDPDDRIEALDVGADDYLTKPFVMGELFARIRALQRRSVPADFVPVAHIGRYTVDLPTHTVTPAVHLTGTEWRVLEVLIRNPGKLISQSQLLTEVWGPAAEGKSQYLREYLGRLRRKLEDDPAQPRHLITELAMGYRFVP</sequence>
<protein>
    <submittedName>
        <fullName evidence="12">KDP operon transcriptional regulatory protein KdpE</fullName>
    </submittedName>
</protein>
<comment type="subcellular location">
    <subcellularLocation>
        <location evidence="1">Cytoplasm</location>
    </subcellularLocation>
</comment>
<evidence type="ECO:0000256" key="3">
    <source>
        <dbReference type="ARBA" id="ARBA00022553"/>
    </source>
</evidence>
<dbReference type="InterPro" id="IPR036388">
    <property type="entry name" value="WH-like_DNA-bd_sf"/>
</dbReference>
<dbReference type="InterPro" id="IPR016032">
    <property type="entry name" value="Sig_transdc_resp-reg_C-effctor"/>
</dbReference>
<dbReference type="SUPFAM" id="SSF52172">
    <property type="entry name" value="CheY-like"/>
    <property type="match status" value="1"/>
</dbReference>
<dbReference type="Gene3D" id="1.10.10.10">
    <property type="entry name" value="Winged helix-like DNA-binding domain superfamily/Winged helix DNA-binding domain"/>
    <property type="match status" value="1"/>
</dbReference>
<dbReference type="Gene3D" id="6.10.250.690">
    <property type="match status" value="1"/>
</dbReference>
<evidence type="ECO:0000259" key="10">
    <source>
        <dbReference type="PROSITE" id="PS50110"/>
    </source>
</evidence>